<accession>A0A6C0CEA7</accession>
<reference evidence="1" key="1">
    <citation type="journal article" date="2020" name="Nature">
        <title>Giant virus diversity and host interactions through global metagenomics.</title>
        <authorList>
            <person name="Schulz F."/>
            <person name="Roux S."/>
            <person name="Paez-Espino D."/>
            <person name="Jungbluth S."/>
            <person name="Walsh D.A."/>
            <person name="Denef V.J."/>
            <person name="McMahon K.D."/>
            <person name="Konstantinidis K.T."/>
            <person name="Eloe-Fadrosh E.A."/>
            <person name="Kyrpides N.C."/>
            <person name="Woyke T."/>
        </authorList>
    </citation>
    <scope>NUCLEOTIDE SEQUENCE</scope>
    <source>
        <strain evidence="1">GVMAG-M-3300020595-32</strain>
    </source>
</reference>
<protein>
    <recommendedName>
        <fullName evidence="2">YqaJ viral recombinase domain-containing protein</fullName>
    </recommendedName>
</protein>
<name>A0A6C0CEA7_9ZZZZ</name>
<dbReference type="EMBL" id="MN739396">
    <property type="protein sequence ID" value="QHT02637.1"/>
    <property type="molecule type" value="Genomic_DNA"/>
</dbReference>
<dbReference type="AlphaFoldDB" id="A0A6C0CEA7"/>
<evidence type="ECO:0000313" key="1">
    <source>
        <dbReference type="EMBL" id="QHT02637.1"/>
    </source>
</evidence>
<sequence length="260" mass="30245">MKYFYITCSELAKLTGHNSYEPVSKTVNTLLNKFGIKSVYVPKSNIEEGLNTLSNQAKVELSKELSCITNSCISVHELEQAIKKNIVYPTQNGSLTEENSKSMLTDLIKDKPVLESMNQYIQKDLRMRRGNIKESKNIDTLQDKKKIKVEQRNSKMYTKELIRTEKYCIVLKGKVDGISDDTVVEAKNRQNRLFIELRDYERVQLEAYMFLTGHRKSVLTEHYNDTSNQIHYLHDEGFWQLCVDSTIQFIDLHIIPHIEE</sequence>
<proteinExistence type="predicted"/>
<organism evidence="1">
    <name type="scientific">viral metagenome</name>
    <dbReference type="NCBI Taxonomy" id="1070528"/>
    <lineage>
        <taxon>unclassified sequences</taxon>
        <taxon>metagenomes</taxon>
        <taxon>organismal metagenomes</taxon>
    </lineage>
</organism>
<evidence type="ECO:0008006" key="2">
    <source>
        <dbReference type="Google" id="ProtNLM"/>
    </source>
</evidence>